<reference evidence="1 2" key="1">
    <citation type="journal article" name="Nat. Commun.">
        <title>Undinarchaeota illuminate DPANN phylogeny and the impact of gene transfer on archaeal evolution.</title>
        <authorList>
            <person name="Dombrowski N."/>
            <person name="Williams T.A."/>
            <person name="Sun J."/>
            <person name="Woodcroft B.J."/>
            <person name="Lee J.H."/>
            <person name="Minh B.Q."/>
            <person name="Rinke C."/>
            <person name="Spang A."/>
        </authorList>
    </citation>
    <scope>NUCLEOTIDE SEQUENCE [LARGE SCALE GENOMIC DNA]</scope>
    <source>
        <strain evidence="1">MAG_bin17</strain>
    </source>
</reference>
<dbReference type="EMBL" id="DVAD01000002">
    <property type="protein sequence ID" value="HIJ99258.1"/>
    <property type="molecule type" value="Genomic_DNA"/>
</dbReference>
<dbReference type="AlphaFoldDB" id="A0A832XFK7"/>
<keyword evidence="2" id="KW-1185">Reference proteome</keyword>
<feature type="non-terminal residue" evidence="1">
    <location>
        <position position="70"/>
    </location>
</feature>
<evidence type="ECO:0000313" key="2">
    <source>
        <dbReference type="Proteomes" id="UP000604391"/>
    </source>
</evidence>
<accession>A0A832XFK7</accession>
<dbReference type="Proteomes" id="UP000604391">
    <property type="component" value="Unassembled WGS sequence"/>
</dbReference>
<evidence type="ECO:0000313" key="1">
    <source>
        <dbReference type="EMBL" id="HIJ99258.1"/>
    </source>
</evidence>
<comment type="caution">
    <text evidence="1">The sequence shown here is derived from an EMBL/GenBank/DDBJ whole genome shotgun (WGS) entry which is preliminary data.</text>
</comment>
<organism evidence="1 2">
    <name type="scientific">Candidatus Undinarchaeum marinum</name>
    <dbReference type="NCBI Taxonomy" id="2756141"/>
    <lineage>
        <taxon>Archaea</taxon>
        <taxon>Candidatus Undinarchaeota</taxon>
        <taxon>Candidatus Undinarchaeia</taxon>
        <taxon>Candidatus Undinarchaeales</taxon>
        <taxon>Candidatus Undinarchaeaceae</taxon>
        <taxon>Candidatus Undinarchaeum</taxon>
    </lineage>
</organism>
<gene>
    <name evidence="1" type="ORF">H1011_00330</name>
</gene>
<proteinExistence type="predicted"/>
<sequence>MVISATMSILDMAPSVKEASDRFVLQSRTLDISNLLLNDPGLPADWNSGNLPDRIGLAEYNNFSNSTLRN</sequence>
<name>A0A832XFK7_9ARCH</name>
<protein>
    <submittedName>
        <fullName evidence="1">Uncharacterized protein</fullName>
    </submittedName>
</protein>